<dbReference type="AlphaFoldDB" id="A0A4R5XG12"/>
<organism evidence="4 5">
    <name type="scientific">Rickenella mellea</name>
    <dbReference type="NCBI Taxonomy" id="50990"/>
    <lineage>
        <taxon>Eukaryota</taxon>
        <taxon>Fungi</taxon>
        <taxon>Dikarya</taxon>
        <taxon>Basidiomycota</taxon>
        <taxon>Agaricomycotina</taxon>
        <taxon>Agaricomycetes</taxon>
        <taxon>Hymenochaetales</taxon>
        <taxon>Rickenellaceae</taxon>
        <taxon>Rickenella</taxon>
    </lineage>
</organism>
<evidence type="ECO:0000313" key="4">
    <source>
        <dbReference type="EMBL" id="TDL29087.1"/>
    </source>
</evidence>
<dbReference type="InterPro" id="IPR001466">
    <property type="entry name" value="Beta-lactam-related"/>
</dbReference>
<evidence type="ECO:0000313" key="5">
    <source>
        <dbReference type="Proteomes" id="UP000294933"/>
    </source>
</evidence>
<protein>
    <submittedName>
        <fullName evidence="4">Beta-lactamase/transpeptidase-like protein</fullName>
    </submittedName>
</protein>
<comment type="similarity">
    <text evidence="1">Belongs to the peptidase S12 family.</text>
</comment>
<dbReference type="InterPro" id="IPR012338">
    <property type="entry name" value="Beta-lactam/transpept-like"/>
</dbReference>
<feature type="compositionally biased region" description="Basic and acidic residues" evidence="2">
    <location>
        <begin position="406"/>
        <end position="419"/>
    </location>
</feature>
<dbReference type="OrthoDB" id="5946976at2759"/>
<feature type="domain" description="Beta-lactamase-related" evidence="3">
    <location>
        <begin position="45"/>
        <end position="385"/>
    </location>
</feature>
<sequence>MLFGNLIAQFSSFLSLRLGTQQVPLGVTDPAGYNALGSVIDAQFSSYVEHVLDKEEIKGISLAVVKPGGDTEYGAWGIRTEDGEKMTSDTLFNIASCSKAFLASSVGILIDDYASGKNITPLPAGLSRLDWDYKVEDILPGEWILQDTWATEKANLRDILSHVSGLPGHDGSYGPGDSPKDVVRRLRYLTPAFELREHWLYNNQMYMIGAHIISTYTGSYVKYVKHKIFDALKMNSTTFSAREAERTGKLTQSWTAHSQRIPYWMPDDVMELNAGPGGIITNTVDLIKWLKMLLKSGVDPVTSNSVIPRSAFEAVTTAYAIMNGKGPTPEISINGYGMGWWRYSYQGHEVVAHSGGIPGFSSFVTFLPNDDVGVAVLINTGDKGFVARNLAFKVFEKVLQLPAGTEAKDPSKGKPDLPPRHQNSSTPLPLESYGGTYGDAGYGSFTLCPPNGTSFYCQQVLADFKLVDNAHSDPPAPPQSIPQLFGAWERMWGSHIRLVHHEENIFNISLTSLFPNGYGADKTPFETSEQDQYVGHVEFVVEEGKVDGLALFDTVPRKRRLGSVKERADAWFRKV</sequence>
<feature type="region of interest" description="Disordered" evidence="2">
    <location>
        <begin position="405"/>
        <end position="431"/>
    </location>
</feature>
<evidence type="ECO:0000256" key="2">
    <source>
        <dbReference type="SAM" id="MobiDB-lite"/>
    </source>
</evidence>
<dbReference type="EMBL" id="ML170156">
    <property type="protein sequence ID" value="TDL29087.1"/>
    <property type="molecule type" value="Genomic_DNA"/>
</dbReference>
<dbReference type="PANTHER" id="PTHR46825">
    <property type="entry name" value="D-ALANYL-D-ALANINE-CARBOXYPEPTIDASE/ENDOPEPTIDASE AMPH"/>
    <property type="match status" value="1"/>
</dbReference>
<evidence type="ECO:0000256" key="1">
    <source>
        <dbReference type="ARBA" id="ARBA00038215"/>
    </source>
</evidence>
<name>A0A4R5XG12_9AGAM</name>
<proteinExistence type="inferred from homology"/>
<dbReference type="Pfam" id="PF00144">
    <property type="entry name" value="Beta-lactamase"/>
    <property type="match status" value="1"/>
</dbReference>
<keyword evidence="5" id="KW-1185">Reference proteome</keyword>
<accession>A0A4R5XG12</accession>
<reference evidence="4 5" key="1">
    <citation type="submission" date="2018-06" db="EMBL/GenBank/DDBJ databases">
        <title>A transcriptomic atlas of mushroom development highlights an independent origin of complex multicellularity.</title>
        <authorList>
            <consortium name="DOE Joint Genome Institute"/>
            <person name="Krizsan K."/>
            <person name="Almasi E."/>
            <person name="Merenyi Z."/>
            <person name="Sahu N."/>
            <person name="Viragh M."/>
            <person name="Koszo T."/>
            <person name="Mondo S."/>
            <person name="Kiss B."/>
            <person name="Balint B."/>
            <person name="Kues U."/>
            <person name="Barry K."/>
            <person name="Hegedus J.C."/>
            <person name="Henrissat B."/>
            <person name="Johnson J."/>
            <person name="Lipzen A."/>
            <person name="Ohm R."/>
            <person name="Nagy I."/>
            <person name="Pangilinan J."/>
            <person name="Yan J."/>
            <person name="Xiong Y."/>
            <person name="Grigoriev I.V."/>
            <person name="Hibbett D.S."/>
            <person name="Nagy L.G."/>
        </authorList>
    </citation>
    <scope>NUCLEOTIDE SEQUENCE [LARGE SCALE GENOMIC DNA]</scope>
    <source>
        <strain evidence="4 5">SZMC22713</strain>
    </source>
</reference>
<dbReference type="Gene3D" id="3.40.710.10">
    <property type="entry name" value="DD-peptidase/beta-lactamase superfamily"/>
    <property type="match status" value="1"/>
</dbReference>
<dbReference type="VEuPathDB" id="FungiDB:BD410DRAFT_779381"/>
<gene>
    <name evidence="4" type="ORF">BD410DRAFT_779381</name>
</gene>
<dbReference type="Proteomes" id="UP000294933">
    <property type="component" value="Unassembled WGS sequence"/>
</dbReference>
<dbReference type="InterPro" id="IPR050491">
    <property type="entry name" value="AmpC-like"/>
</dbReference>
<dbReference type="STRING" id="50990.A0A4R5XG12"/>
<dbReference type="PANTHER" id="PTHR46825:SF15">
    <property type="entry name" value="BETA-LACTAMASE-RELATED DOMAIN-CONTAINING PROTEIN"/>
    <property type="match status" value="1"/>
</dbReference>
<dbReference type="SUPFAM" id="SSF56601">
    <property type="entry name" value="beta-lactamase/transpeptidase-like"/>
    <property type="match status" value="1"/>
</dbReference>
<evidence type="ECO:0000259" key="3">
    <source>
        <dbReference type="Pfam" id="PF00144"/>
    </source>
</evidence>